<reference evidence="3" key="1">
    <citation type="submission" date="2016-11" db="UniProtKB">
        <authorList>
            <consortium name="WormBaseParasite"/>
        </authorList>
    </citation>
    <scope>IDENTIFICATION</scope>
</reference>
<feature type="compositionally biased region" description="Basic and acidic residues" evidence="1">
    <location>
        <begin position="407"/>
        <end position="424"/>
    </location>
</feature>
<dbReference type="Proteomes" id="UP000095282">
    <property type="component" value="Unplaced"/>
</dbReference>
<organism evidence="2 3">
    <name type="scientific">Caenorhabditis tropicalis</name>
    <dbReference type="NCBI Taxonomy" id="1561998"/>
    <lineage>
        <taxon>Eukaryota</taxon>
        <taxon>Metazoa</taxon>
        <taxon>Ecdysozoa</taxon>
        <taxon>Nematoda</taxon>
        <taxon>Chromadorea</taxon>
        <taxon>Rhabditida</taxon>
        <taxon>Rhabditina</taxon>
        <taxon>Rhabditomorpha</taxon>
        <taxon>Rhabditoidea</taxon>
        <taxon>Rhabditidae</taxon>
        <taxon>Peloderinae</taxon>
        <taxon>Caenorhabditis</taxon>
    </lineage>
</organism>
<feature type="compositionally biased region" description="Acidic residues" evidence="1">
    <location>
        <begin position="425"/>
        <end position="443"/>
    </location>
</feature>
<feature type="compositionally biased region" description="Basic and acidic residues" evidence="1">
    <location>
        <begin position="1"/>
        <end position="13"/>
    </location>
</feature>
<evidence type="ECO:0000313" key="2">
    <source>
        <dbReference type="Proteomes" id="UP000095282"/>
    </source>
</evidence>
<evidence type="ECO:0000313" key="3">
    <source>
        <dbReference type="WBParaSite" id="Csp11.Scaffold629.g9265.t3"/>
    </source>
</evidence>
<feature type="region of interest" description="Disordered" evidence="1">
    <location>
        <begin position="405"/>
        <end position="443"/>
    </location>
</feature>
<feature type="region of interest" description="Disordered" evidence="1">
    <location>
        <begin position="1"/>
        <end position="48"/>
    </location>
</feature>
<evidence type="ECO:0000256" key="1">
    <source>
        <dbReference type="SAM" id="MobiDB-lite"/>
    </source>
</evidence>
<name>A0A1I7UH39_9PELO</name>
<dbReference type="AlphaFoldDB" id="A0A1I7UH39"/>
<sequence length="443" mass="51529">MMARVRESRKEMNKNQNASMAAQLSTPLTAQSSPKSERLENTQKSNEQKITSMEELNKNQNTAMMRDAQVSSQLTARLAARRKNRILTKPDFSEARSEYMENSRKLNEDLLADLEKDSEKMQDEEYRKKVDEFRANIAQGGLPDYSMFDMNSPGFYNAYIEFIKRSMRMTSGLLARNRMWKGDDTFREIMDAMSGKLSQNDHRTSSEAFDSLKTDSEPMENLNEKFFAFKNKLVEMRANLAQGQLPDYSMFDINSPGFSKEFTKNSTKMTTDSMVAEILIDAVASLSKKSDESKKDEEMMTQTADIMKKYWENQNYSKTSNEASMEEKDSEIERLRSLLKAKEEEVAEEKAKFRVQEELTNGLRKWVVEKDAELMVRESQIKVKEAELEEKSKKRTLEVEDWLEEVDEKKSKEEEKETIQKLEDLELDSENGDEEEFDLLEDH</sequence>
<proteinExistence type="predicted"/>
<protein>
    <submittedName>
        <fullName evidence="3">WSD domain-containing protein</fullName>
    </submittedName>
</protein>
<accession>A0A1I7UH39</accession>
<feature type="compositionally biased region" description="Polar residues" evidence="1">
    <location>
        <begin position="14"/>
        <end position="34"/>
    </location>
</feature>
<dbReference type="WBParaSite" id="Csp11.Scaffold629.g9265.t3">
    <property type="protein sequence ID" value="Csp11.Scaffold629.g9265.t3"/>
    <property type="gene ID" value="Csp11.Scaffold629.g9265"/>
</dbReference>
<keyword evidence="2" id="KW-1185">Reference proteome</keyword>
<dbReference type="STRING" id="1561998.A0A1I7UH39"/>